<dbReference type="GO" id="GO:0000155">
    <property type="term" value="F:phosphorelay sensor kinase activity"/>
    <property type="evidence" value="ECO:0007669"/>
    <property type="project" value="InterPro"/>
</dbReference>
<evidence type="ECO:0000256" key="1">
    <source>
        <dbReference type="ARBA" id="ARBA00000085"/>
    </source>
</evidence>
<dbReference type="RefSeq" id="WP_192039197.1">
    <property type="nucleotide sequence ID" value="NZ_JACYWE010000005.1"/>
</dbReference>
<feature type="domain" description="Histidine kinase/HSP90-like ATPase" evidence="10">
    <location>
        <begin position="283"/>
        <end position="374"/>
    </location>
</feature>
<evidence type="ECO:0000256" key="7">
    <source>
        <dbReference type="ARBA" id="ARBA00022840"/>
    </source>
</evidence>
<organism evidence="11 12">
    <name type="scientific">Lolliginicoccus lacisalsi</name>
    <dbReference type="NCBI Taxonomy" id="2742202"/>
    <lineage>
        <taxon>Bacteria</taxon>
        <taxon>Bacillati</taxon>
        <taxon>Actinomycetota</taxon>
        <taxon>Actinomycetes</taxon>
        <taxon>Mycobacteriales</taxon>
        <taxon>Hoyosellaceae</taxon>
        <taxon>Lolliginicoccus</taxon>
    </lineage>
</organism>
<dbReference type="InterPro" id="IPR003594">
    <property type="entry name" value="HATPase_dom"/>
</dbReference>
<dbReference type="PANTHER" id="PTHR24421">
    <property type="entry name" value="NITRATE/NITRITE SENSOR PROTEIN NARX-RELATED"/>
    <property type="match status" value="1"/>
</dbReference>
<comment type="caution">
    <text evidence="11">The sequence shown here is derived from an EMBL/GenBank/DDBJ whole genome shotgun (WGS) entry which is preliminary data.</text>
</comment>
<dbReference type="EMBL" id="JACYWE010000005">
    <property type="protein sequence ID" value="MBD8506726.1"/>
    <property type="molecule type" value="Genomic_DNA"/>
</dbReference>
<evidence type="ECO:0000256" key="9">
    <source>
        <dbReference type="SAM" id="Phobius"/>
    </source>
</evidence>
<proteinExistence type="predicted"/>
<keyword evidence="12" id="KW-1185">Reference proteome</keyword>
<feature type="transmembrane region" description="Helical" evidence="9">
    <location>
        <begin position="122"/>
        <end position="141"/>
    </location>
</feature>
<keyword evidence="9" id="KW-1133">Transmembrane helix</keyword>
<dbReference type="CDD" id="cd16917">
    <property type="entry name" value="HATPase_UhpB-NarQ-NarX-like"/>
    <property type="match status" value="1"/>
</dbReference>
<dbReference type="GO" id="GO:0005524">
    <property type="term" value="F:ATP binding"/>
    <property type="evidence" value="ECO:0007669"/>
    <property type="project" value="UniProtKB-KW"/>
</dbReference>
<dbReference type="Gene3D" id="3.30.565.10">
    <property type="entry name" value="Histidine kinase-like ATPase, C-terminal domain"/>
    <property type="match status" value="1"/>
</dbReference>
<name>A0A927JCG3_9ACTN</name>
<dbReference type="InterPro" id="IPR036890">
    <property type="entry name" value="HATPase_C_sf"/>
</dbReference>
<dbReference type="InterPro" id="IPR055558">
    <property type="entry name" value="DUF7134"/>
</dbReference>
<dbReference type="Gene3D" id="1.20.5.1930">
    <property type="match status" value="1"/>
</dbReference>
<evidence type="ECO:0000256" key="5">
    <source>
        <dbReference type="ARBA" id="ARBA00022741"/>
    </source>
</evidence>
<feature type="transmembrane region" description="Helical" evidence="9">
    <location>
        <begin position="37"/>
        <end position="53"/>
    </location>
</feature>
<evidence type="ECO:0000256" key="3">
    <source>
        <dbReference type="ARBA" id="ARBA00022553"/>
    </source>
</evidence>
<evidence type="ECO:0000313" key="12">
    <source>
        <dbReference type="Proteomes" id="UP000642993"/>
    </source>
</evidence>
<accession>A0A927JCG3</accession>
<keyword evidence="8" id="KW-0902">Two-component regulatory system</keyword>
<keyword evidence="3" id="KW-0597">Phosphoprotein</keyword>
<reference evidence="11" key="1">
    <citation type="submission" date="2020-09" db="EMBL/GenBank/DDBJ databases">
        <title>Hoyosella lacisalsi sp. nov., a halotolerant actinobacterium isolated from soil of Lake Gudzhirganskoe.</title>
        <authorList>
            <person name="Yang Q."/>
            <person name="Guo P.Y."/>
            <person name="Liu S.W."/>
            <person name="Li F.N."/>
            <person name="Sun C.H."/>
        </authorList>
    </citation>
    <scope>NUCLEOTIDE SEQUENCE</scope>
    <source>
        <strain evidence="11">G463</strain>
    </source>
</reference>
<dbReference type="PANTHER" id="PTHR24421:SF10">
    <property type="entry name" value="NITRATE_NITRITE SENSOR PROTEIN NARQ"/>
    <property type="match status" value="1"/>
</dbReference>
<evidence type="ECO:0000313" key="11">
    <source>
        <dbReference type="EMBL" id="MBD8506726.1"/>
    </source>
</evidence>
<keyword evidence="7" id="KW-0067">ATP-binding</keyword>
<feature type="transmembrane region" description="Helical" evidence="9">
    <location>
        <begin position="12"/>
        <end position="31"/>
    </location>
</feature>
<keyword evidence="5" id="KW-0547">Nucleotide-binding</keyword>
<evidence type="ECO:0000259" key="10">
    <source>
        <dbReference type="SMART" id="SM00387"/>
    </source>
</evidence>
<feature type="transmembrane region" description="Helical" evidence="9">
    <location>
        <begin position="60"/>
        <end position="79"/>
    </location>
</feature>
<dbReference type="Pfam" id="PF07730">
    <property type="entry name" value="HisKA_3"/>
    <property type="match status" value="1"/>
</dbReference>
<sequence>MEWTRRLKRVNPLLVDGVVAVLIGVVEVLPLAAADPPPAALVLALLIPLPLIVRRRAPLVVLVAVLAGEVLYAALGYPYPGLGMAVALAMYSVGAHAERSRSLPALVGTWAVMTSLTAFTEWALIDLLVAGVVTLAAWMLGDSHRARRVTIAALEERTAQLEHAQSQLAAQAVAAERTRIARELHDVVAHSISAIAVQSGVGAHLIDTNPEQTRAALVSISDISRQALDELRRMLGVLREEGLDQLRPAPGLNDLPWLFEQAERAGLRLRLAIDLDGCEVPDALALTVYRIVQEALTNVAKHAGPTDVQLSIGCHDGELLIEVRNARTGRPASVGGAGVGLLGMQERVNLFDGSLEHGDDGGDFRITARLPLPAVMT</sequence>
<gene>
    <name evidence="11" type="ORF">HT102_09530</name>
</gene>
<dbReference type="Pfam" id="PF23539">
    <property type="entry name" value="DUF7134"/>
    <property type="match status" value="1"/>
</dbReference>
<keyword evidence="4" id="KW-0808">Transferase</keyword>
<dbReference type="EC" id="2.7.13.3" evidence="2"/>
<dbReference type="InterPro" id="IPR011712">
    <property type="entry name" value="Sig_transdc_His_kin_sub3_dim/P"/>
</dbReference>
<evidence type="ECO:0000256" key="2">
    <source>
        <dbReference type="ARBA" id="ARBA00012438"/>
    </source>
</evidence>
<protein>
    <recommendedName>
        <fullName evidence="2">histidine kinase</fullName>
        <ecNumber evidence="2">2.7.13.3</ecNumber>
    </recommendedName>
</protein>
<dbReference type="SUPFAM" id="SSF55874">
    <property type="entry name" value="ATPase domain of HSP90 chaperone/DNA topoisomerase II/histidine kinase"/>
    <property type="match status" value="1"/>
</dbReference>
<dbReference type="GO" id="GO:0016020">
    <property type="term" value="C:membrane"/>
    <property type="evidence" value="ECO:0007669"/>
    <property type="project" value="InterPro"/>
</dbReference>
<evidence type="ECO:0000256" key="8">
    <source>
        <dbReference type="ARBA" id="ARBA00023012"/>
    </source>
</evidence>
<keyword evidence="9" id="KW-0472">Membrane</keyword>
<dbReference type="Proteomes" id="UP000642993">
    <property type="component" value="Unassembled WGS sequence"/>
</dbReference>
<dbReference type="AlphaFoldDB" id="A0A927JCG3"/>
<comment type="catalytic activity">
    <reaction evidence="1">
        <text>ATP + protein L-histidine = ADP + protein N-phospho-L-histidine.</text>
        <dbReference type="EC" id="2.7.13.3"/>
    </reaction>
</comment>
<dbReference type="InterPro" id="IPR050482">
    <property type="entry name" value="Sensor_HK_TwoCompSys"/>
</dbReference>
<dbReference type="SMART" id="SM00387">
    <property type="entry name" value="HATPase_c"/>
    <property type="match status" value="1"/>
</dbReference>
<evidence type="ECO:0000256" key="6">
    <source>
        <dbReference type="ARBA" id="ARBA00022777"/>
    </source>
</evidence>
<keyword evidence="9" id="KW-0812">Transmembrane</keyword>
<keyword evidence="6 11" id="KW-0418">Kinase</keyword>
<dbReference type="GO" id="GO:0046983">
    <property type="term" value="F:protein dimerization activity"/>
    <property type="evidence" value="ECO:0007669"/>
    <property type="project" value="InterPro"/>
</dbReference>
<evidence type="ECO:0000256" key="4">
    <source>
        <dbReference type="ARBA" id="ARBA00022679"/>
    </source>
</evidence>
<dbReference type="Pfam" id="PF02518">
    <property type="entry name" value="HATPase_c"/>
    <property type="match status" value="1"/>
</dbReference>